<proteinExistence type="predicted"/>
<dbReference type="KEGG" id="ruj:E5Z56_00455"/>
<evidence type="ECO:0000256" key="1">
    <source>
        <dbReference type="SAM" id="Phobius"/>
    </source>
</evidence>
<keyword evidence="3" id="KW-1185">Reference proteome</keyword>
<accession>A0A4P8XVH8</accession>
<keyword evidence="1" id="KW-0472">Membrane</keyword>
<dbReference type="RefSeq" id="WP_138156033.1">
    <property type="nucleotide sequence ID" value="NZ_CP039381.1"/>
</dbReference>
<keyword evidence="1" id="KW-0812">Transmembrane</keyword>
<gene>
    <name evidence="2" type="ORF">E5Z56_00455</name>
</gene>
<dbReference type="AlphaFoldDB" id="A0A4P8XVH8"/>
<evidence type="ECO:0000313" key="2">
    <source>
        <dbReference type="EMBL" id="QCT05930.1"/>
    </source>
</evidence>
<protein>
    <submittedName>
        <fullName evidence="2">Uncharacterized protein</fullName>
    </submittedName>
</protein>
<organism evidence="2 3">
    <name type="scientific">Ruminococcus bovis</name>
    <dbReference type="NCBI Taxonomy" id="2564099"/>
    <lineage>
        <taxon>Bacteria</taxon>
        <taxon>Bacillati</taxon>
        <taxon>Bacillota</taxon>
        <taxon>Clostridia</taxon>
        <taxon>Eubacteriales</taxon>
        <taxon>Oscillospiraceae</taxon>
        <taxon>Ruminococcus</taxon>
    </lineage>
</organism>
<feature type="transmembrane region" description="Helical" evidence="1">
    <location>
        <begin position="39"/>
        <end position="60"/>
    </location>
</feature>
<dbReference type="EMBL" id="CP039381">
    <property type="protein sequence ID" value="QCT05930.1"/>
    <property type="molecule type" value="Genomic_DNA"/>
</dbReference>
<dbReference type="Proteomes" id="UP000301475">
    <property type="component" value="Chromosome"/>
</dbReference>
<sequence length="121" mass="13419">MKISNMKNLNTALNEKQKEIEIHGNISDKVLRSGLVSNIIFVGVVTLIVGIIGTIVFGITYLISDIYWTMAVAIISLCVILFAITILLTLKCMQKLDIGLAVKLRKYTVNKKSGKILLVRK</sequence>
<reference evidence="2 3" key="1">
    <citation type="submission" date="2019-04" db="EMBL/GenBank/DDBJ databases">
        <authorList>
            <person name="Embree M."/>
            <person name="Gaffney J.R."/>
        </authorList>
    </citation>
    <scope>NUCLEOTIDE SEQUENCE [LARGE SCALE GENOMIC DNA]</scope>
    <source>
        <strain evidence="2 3">JE7A12</strain>
    </source>
</reference>
<name>A0A4P8XVH8_9FIRM</name>
<keyword evidence="1" id="KW-1133">Transmembrane helix</keyword>
<feature type="transmembrane region" description="Helical" evidence="1">
    <location>
        <begin position="66"/>
        <end position="90"/>
    </location>
</feature>
<evidence type="ECO:0000313" key="3">
    <source>
        <dbReference type="Proteomes" id="UP000301475"/>
    </source>
</evidence>